<gene>
    <name evidence="1" type="ORF">J2Z44_001085</name>
</gene>
<evidence type="ECO:0000313" key="2">
    <source>
        <dbReference type="Proteomes" id="UP001519308"/>
    </source>
</evidence>
<accession>A0ABS4K0H5</accession>
<keyword evidence="2" id="KW-1185">Reference proteome</keyword>
<protein>
    <submittedName>
        <fullName evidence="1">Uncharacterized protein</fullName>
    </submittedName>
</protein>
<dbReference type="Proteomes" id="UP001519308">
    <property type="component" value="Unassembled WGS sequence"/>
</dbReference>
<evidence type="ECO:0000313" key="1">
    <source>
        <dbReference type="EMBL" id="MBP2021294.1"/>
    </source>
</evidence>
<name>A0ABS4K0H5_9CLOT</name>
<comment type="caution">
    <text evidence="1">The sequence shown here is derived from an EMBL/GenBank/DDBJ whole genome shotgun (WGS) entry which is preliminary data.</text>
</comment>
<dbReference type="EMBL" id="JAGGLL010000006">
    <property type="protein sequence ID" value="MBP2021294.1"/>
    <property type="molecule type" value="Genomic_DNA"/>
</dbReference>
<dbReference type="RefSeq" id="WP_021281193.1">
    <property type="nucleotide sequence ID" value="NZ_JAGGLL010000006.1"/>
</dbReference>
<sequence length="175" mass="19918">MANKKSNPIYPSNKHNYFGDFRVAHPGVESAWEKVDEANNEAQMANESTTSNNNNNTPYYSHNNFNNKVDIFDNEFAEEVTFDNLRDDYENVELKDEMTFGYDKDNYNYNTGCQYSTSSSSMNNSSNNNNNTSKMGQEEYASELGINMMVNNGDAEAPDDSLPFTHASIIRYKTI</sequence>
<proteinExistence type="predicted"/>
<organism evidence="1 2">
    <name type="scientific">Clostridium punense</name>
    <dbReference type="NCBI Taxonomy" id="1054297"/>
    <lineage>
        <taxon>Bacteria</taxon>
        <taxon>Bacillati</taxon>
        <taxon>Bacillota</taxon>
        <taxon>Clostridia</taxon>
        <taxon>Eubacteriales</taxon>
        <taxon>Clostridiaceae</taxon>
        <taxon>Clostridium</taxon>
    </lineage>
</organism>
<reference evidence="1 2" key="1">
    <citation type="submission" date="2021-03" db="EMBL/GenBank/DDBJ databases">
        <title>Genomic Encyclopedia of Type Strains, Phase IV (KMG-IV): sequencing the most valuable type-strain genomes for metagenomic binning, comparative biology and taxonomic classification.</title>
        <authorList>
            <person name="Goeker M."/>
        </authorList>
    </citation>
    <scope>NUCLEOTIDE SEQUENCE [LARGE SCALE GENOMIC DNA]</scope>
    <source>
        <strain evidence="1 2">DSM 28650</strain>
    </source>
</reference>